<accession>A0A1V2TFT8</accession>
<keyword evidence="2" id="KW-1185">Reference proteome</keyword>
<evidence type="ECO:0000313" key="2">
    <source>
        <dbReference type="Proteomes" id="UP000188836"/>
    </source>
</evidence>
<organism evidence="1 2">
    <name type="scientific">Nocardia donostiensis</name>
    <dbReference type="NCBI Taxonomy" id="1538463"/>
    <lineage>
        <taxon>Bacteria</taxon>
        <taxon>Bacillati</taxon>
        <taxon>Actinomycetota</taxon>
        <taxon>Actinomycetes</taxon>
        <taxon>Mycobacteriales</taxon>
        <taxon>Nocardiaceae</taxon>
        <taxon>Nocardia</taxon>
    </lineage>
</organism>
<dbReference type="AlphaFoldDB" id="A0A1V2TFT8"/>
<name>A0A1V2TFT8_9NOCA</name>
<gene>
    <name evidence="1" type="ORF">B0T46_13415</name>
</gene>
<protein>
    <recommendedName>
        <fullName evidence="3">Condensation domain-containing protein</fullName>
    </recommendedName>
</protein>
<reference evidence="1 2" key="1">
    <citation type="journal article" date="2016" name="Antonie Van Leeuwenhoek">
        <title>Nocardia donostiensis sp. nov., isolated from human respiratory specimens.</title>
        <authorList>
            <person name="Ercibengoa M."/>
            <person name="Bell M."/>
            <person name="Marimon J.M."/>
            <person name="Humrighouse B."/>
            <person name="Klenk H.P."/>
            <person name="Potter G."/>
            <person name="Perez-Trallero E."/>
        </authorList>
    </citation>
    <scope>NUCLEOTIDE SEQUENCE [LARGE SCALE GENOMIC DNA]</scope>
    <source>
        <strain evidence="1 2">X1655</strain>
    </source>
</reference>
<dbReference type="EMBL" id="MUMY01000010">
    <property type="protein sequence ID" value="ONM48365.1"/>
    <property type="molecule type" value="Genomic_DNA"/>
</dbReference>
<dbReference type="RefSeq" id="WP_077116951.1">
    <property type="nucleotide sequence ID" value="NZ_MUKP01000011.1"/>
</dbReference>
<evidence type="ECO:0000313" key="1">
    <source>
        <dbReference type="EMBL" id="ONM48365.1"/>
    </source>
</evidence>
<evidence type="ECO:0008006" key="3">
    <source>
        <dbReference type="Google" id="ProtNLM"/>
    </source>
</evidence>
<dbReference type="Proteomes" id="UP000188836">
    <property type="component" value="Unassembled WGS sequence"/>
</dbReference>
<proteinExistence type="predicted"/>
<comment type="caution">
    <text evidence="1">The sequence shown here is derived from an EMBL/GenBank/DDBJ whole genome shotgun (WGS) entry which is preliminary data.</text>
</comment>
<dbReference type="OrthoDB" id="8183309at2"/>
<dbReference type="STRING" id="1538463.B0T36_24035"/>
<sequence>MPRLSVVDEIFLRAHRGLGTPIALQGLWRTAEPVEPALLRQVHETLRTGPLGRRVVPSGVPGARPFWRRNVSAHPLDLTDHALPAARLLGWADSKGHDLDPGLGPGWRLSAAPLDDGGTIVALTCSHVLADARGLILAVDHALGGPPTRSDTEPLASDWSDARRQWSTIIRGTASALISAVPWLGAVARSGTGSTVTVGQEAVTVRQPIDCSGKAAEPAGRVAGCASREAGPAGYAAGSARRPTGWVAGFPEHLVTAARRAEGTGKEHSEMPAPGVVLRCPVGEWERIAADRGGTANSLFIWFVANTLWASGFPKRTIQASLPVDTRTDRLVVNDLAMTDIAITPDDDPATIRHKSRAAYEHRMSSPGGLPEEWLQVVPARVAYLMSRGAGERDILCSNIGTLPPTVLHLGPHACTGVAARAIHPGLTFARRPRTRISGYLCRAADEYTLTLISLEPDLLPSSAAVRRSAERTAIHLGIPLSWW</sequence>